<dbReference type="Pfam" id="PF07719">
    <property type="entry name" value="TPR_2"/>
    <property type="match status" value="1"/>
</dbReference>
<evidence type="ECO:0000256" key="5">
    <source>
        <dbReference type="PROSITE-ProRule" id="PRU00339"/>
    </source>
</evidence>
<evidence type="ECO:0000256" key="6">
    <source>
        <dbReference type="SAM" id="MobiDB-lite"/>
    </source>
</evidence>
<feature type="compositionally biased region" description="Pro residues" evidence="6">
    <location>
        <begin position="287"/>
        <end position="296"/>
    </location>
</feature>
<comment type="caution">
    <text evidence="8">The sequence shown here is derived from an EMBL/GenBank/DDBJ whole genome shotgun (WGS) entry which is preliminary data.</text>
</comment>
<feature type="region of interest" description="Disordered" evidence="6">
    <location>
        <begin position="260"/>
        <end position="310"/>
    </location>
</feature>
<dbReference type="Pfam" id="PF13877">
    <property type="entry name" value="RPAP3_C"/>
    <property type="match status" value="1"/>
</dbReference>
<feature type="compositionally biased region" description="Pro residues" evidence="6">
    <location>
        <begin position="377"/>
        <end position="395"/>
    </location>
</feature>
<organism evidence="8 9">
    <name type="scientific">Podila minutissima</name>
    <dbReference type="NCBI Taxonomy" id="64525"/>
    <lineage>
        <taxon>Eukaryota</taxon>
        <taxon>Fungi</taxon>
        <taxon>Fungi incertae sedis</taxon>
        <taxon>Mucoromycota</taxon>
        <taxon>Mortierellomycotina</taxon>
        <taxon>Mortierellomycetes</taxon>
        <taxon>Mortierellales</taxon>
        <taxon>Mortierellaceae</taxon>
        <taxon>Podila</taxon>
    </lineage>
</organism>
<evidence type="ECO:0000259" key="7">
    <source>
        <dbReference type="Pfam" id="PF13877"/>
    </source>
</evidence>
<feature type="compositionally biased region" description="Polar residues" evidence="6">
    <location>
        <begin position="74"/>
        <end position="90"/>
    </location>
</feature>
<feature type="repeat" description="TPR" evidence="5">
    <location>
        <begin position="222"/>
        <end position="255"/>
    </location>
</feature>
<dbReference type="EMBL" id="JAAAUY010000673">
    <property type="protein sequence ID" value="KAF9327351.1"/>
    <property type="molecule type" value="Genomic_DNA"/>
</dbReference>
<dbReference type="GO" id="GO:0101031">
    <property type="term" value="C:protein folding chaperone complex"/>
    <property type="evidence" value="ECO:0007669"/>
    <property type="project" value="TreeGrafter"/>
</dbReference>
<keyword evidence="9" id="KW-1185">Reference proteome</keyword>
<feature type="region of interest" description="Disordered" evidence="6">
    <location>
        <begin position="48"/>
        <end position="90"/>
    </location>
</feature>
<feature type="region of interest" description="Disordered" evidence="6">
    <location>
        <begin position="374"/>
        <end position="398"/>
    </location>
</feature>
<evidence type="ECO:0000313" key="9">
    <source>
        <dbReference type="Proteomes" id="UP000696485"/>
    </source>
</evidence>
<dbReference type="PANTHER" id="PTHR46423">
    <property type="entry name" value="RNA POLYMERASE II-ASSOCIATED PROTEIN 3"/>
    <property type="match status" value="1"/>
</dbReference>
<evidence type="ECO:0000256" key="4">
    <source>
        <dbReference type="ARBA" id="ARBA00040133"/>
    </source>
</evidence>
<protein>
    <recommendedName>
        <fullName evidence="4">RNA polymerase II-associated protein 3</fullName>
    </recommendedName>
</protein>
<evidence type="ECO:0000256" key="1">
    <source>
        <dbReference type="ARBA" id="ARBA00022737"/>
    </source>
</evidence>
<reference evidence="8" key="1">
    <citation type="journal article" date="2020" name="Fungal Divers.">
        <title>Resolving the Mortierellaceae phylogeny through synthesis of multi-gene phylogenetics and phylogenomics.</title>
        <authorList>
            <person name="Vandepol N."/>
            <person name="Liber J."/>
            <person name="Desiro A."/>
            <person name="Na H."/>
            <person name="Kennedy M."/>
            <person name="Barry K."/>
            <person name="Grigoriev I.V."/>
            <person name="Miller A.N."/>
            <person name="O'Donnell K."/>
            <person name="Stajich J.E."/>
            <person name="Bonito G."/>
        </authorList>
    </citation>
    <scope>NUCLEOTIDE SEQUENCE</scope>
    <source>
        <strain evidence="8">NVP1</strain>
    </source>
</reference>
<dbReference type="PANTHER" id="PTHR46423:SF1">
    <property type="entry name" value="RNA POLYMERASE II-ASSOCIATED PROTEIN 3"/>
    <property type="match status" value="1"/>
</dbReference>
<dbReference type="SUPFAM" id="SSF48452">
    <property type="entry name" value="TPR-like"/>
    <property type="match status" value="1"/>
</dbReference>
<sequence>MDSATLERIVQWEEASKKNKKPIASPEYLPVRAKKDIVLRDVKAASTVDKRQYLETQKSGSSSKSKSEEIIELPTTNAPSGTTPAPSQSRKAYYEAWDKFDVDQALGDVNDAPSNAPAKAKPAAKDTPAPKSIPHKLSKMTYNATETAPNPTAANAEKEKGNDFFKKGQFAAAVEHYSASITLDPTNAVLPINRAMALLKLERFSEAEQDCTLGLKLDSKNVKALWRRGIARRSLGCTEEARKDFEQALVLDPSNKAVKDELSKLQSNPSPVKVPAAKTDIKKPATPTTPPKPAAPKKPATKEDLAVVSKSSAKVSSSLAPVISSKRMLIKEVDGAEGSELFPPVAKKTITPTSPLRASSPLASAPPALAAESLPVQPTPLPASPPSSEPAPSTPCPKVDMVAPSTTLDFQRDWKSYSKNPQLLYQYFKLIAPESLPGLFKSAFESDYLSSMLHVFKEYFTKFEEPQVLYLMLLNLAKVQRFDMTLMFMSGTDKKDLIAVFQHLNAQMKNQTSYSEQDLATLASKFKTKY</sequence>
<feature type="domain" description="RNA-polymerase II-associated protein 3-like C-terminal" evidence="7">
    <location>
        <begin position="403"/>
        <end position="494"/>
    </location>
</feature>
<dbReference type="InterPro" id="IPR013105">
    <property type="entry name" value="TPR_2"/>
</dbReference>
<feature type="repeat" description="TPR" evidence="5">
    <location>
        <begin position="154"/>
        <end position="187"/>
    </location>
</feature>
<keyword evidence="2 5" id="KW-0802">TPR repeat</keyword>
<evidence type="ECO:0000256" key="3">
    <source>
        <dbReference type="ARBA" id="ARBA00038275"/>
    </source>
</evidence>
<dbReference type="Gene3D" id="1.25.40.10">
    <property type="entry name" value="Tetratricopeptide repeat domain"/>
    <property type="match status" value="1"/>
</dbReference>
<dbReference type="InterPro" id="IPR051966">
    <property type="entry name" value="RPAP3"/>
</dbReference>
<evidence type="ECO:0000313" key="8">
    <source>
        <dbReference type="EMBL" id="KAF9327351.1"/>
    </source>
</evidence>
<feature type="compositionally biased region" description="Low complexity" evidence="6">
    <location>
        <begin position="110"/>
        <end position="132"/>
    </location>
</feature>
<dbReference type="Proteomes" id="UP000696485">
    <property type="component" value="Unassembled WGS sequence"/>
</dbReference>
<dbReference type="AlphaFoldDB" id="A0A9P5VJI9"/>
<comment type="similarity">
    <text evidence="3">Belongs to the RPAP3 family.</text>
</comment>
<keyword evidence="1" id="KW-0677">Repeat</keyword>
<name>A0A9P5VJI9_9FUNG</name>
<evidence type="ECO:0000256" key="2">
    <source>
        <dbReference type="ARBA" id="ARBA00022803"/>
    </source>
</evidence>
<accession>A0A9P5VJI9</accession>
<proteinExistence type="inferred from homology"/>
<dbReference type="InterPro" id="IPR011990">
    <property type="entry name" value="TPR-like_helical_dom_sf"/>
</dbReference>
<dbReference type="PROSITE" id="PS50005">
    <property type="entry name" value="TPR"/>
    <property type="match status" value="2"/>
</dbReference>
<dbReference type="SMART" id="SM00028">
    <property type="entry name" value="TPR"/>
    <property type="match status" value="3"/>
</dbReference>
<dbReference type="InterPro" id="IPR025986">
    <property type="entry name" value="RPAP3-like_C"/>
</dbReference>
<gene>
    <name evidence="8" type="ORF">BG006_009325</name>
</gene>
<feature type="region of interest" description="Disordered" evidence="6">
    <location>
        <begin position="105"/>
        <end position="135"/>
    </location>
</feature>
<dbReference type="InterPro" id="IPR019734">
    <property type="entry name" value="TPR_rpt"/>
</dbReference>